<name>A0A497ESR7_9CREN</name>
<evidence type="ECO:0000256" key="5">
    <source>
        <dbReference type="SAM" id="Phobius"/>
    </source>
</evidence>
<feature type="transmembrane region" description="Helical" evidence="5">
    <location>
        <begin position="313"/>
        <end position="330"/>
    </location>
</feature>
<keyword evidence="2 5" id="KW-0812">Transmembrane</keyword>
<proteinExistence type="predicted"/>
<dbReference type="Proteomes" id="UP000278475">
    <property type="component" value="Unassembled WGS sequence"/>
</dbReference>
<feature type="transmembrane region" description="Helical" evidence="5">
    <location>
        <begin position="50"/>
        <end position="70"/>
    </location>
</feature>
<evidence type="ECO:0000256" key="4">
    <source>
        <dbReference type="ARBA" id="ARBA00023136"/>
    </source>
</evidence>
<reference evidence="6 7" key="1">
    <citation type="submission" date="2018-06" db="EMBL/GenBank/DDBJ databases">
        <title>Extensive metabolic versatility and redundancy in microbially diverse, dynamic hydrothermal sediments.</title>
        <authorList>
            <person name="Dombrowski N."/>
            <person name="Teske A."/>
            <person name="Baker B.J."/>
        </authorList>
    </citation>
    <scope>NUCLEOTIDE SEQUENCE [LARGE SCALE GENOMIC DNA]</scope>
    <source>
        <strain evidence="6">B66_G16</strain>
    </source>
</reference>
<dbReference type="GO" id="GO:0022857">
    <property type="term" value="F:transmembrane transporter activity"/>
    <property type="evidence" value="ECO:0007669"/>
    <property type="project" value="InterPro"/>
</dbReference>
<comment type="subcellular location">
    <subcellularLocation>
        <location evidence="1">Membrane</location>
        <topology evidence="1">Multi-pass membrane protein</topology>
    </subcellularLocation>
</comment>
<dbReference type="PANTHER" id="PTHR11119">
    <property type="entry name" value="XANTHINE-URACIL / VITAMIN C PERMEASE FAMILY MEMBER"/>
    <property type="match status" value="1"/>
</dbReference>
<feature type="transmembrane region" description="Helical" evidence="5">
    <location>
        <begin position="284"/>
        <end position="307"/>
    </location>
</feature>
<evidence type="ECO:0008006" key="8">
    <source>
        <dbReference type="Google" id="ProtNLM"/>
    </source>
</evidence>
<feature type="transmembrane region" description="Helical" evidence="5">
    <location>
        <begin position="342"/>
        <end position="364"/>
    </location>
</feature>
<protein>
    <recommendedName>
        <fullName evidence="8">Xanthine permease</fullName>
    </recommendedName>
</protein>
<feature type="transmembrane region" description="Helical" evidence="5">
    <location>
        <begin position="107"/>
        <end position="130"/>
    </location>
</feature>
<keyword evidence="4 5" id="KW-0472">Membrane</keyword>
<feature type="transmembrane region" description="Helical" evidence="5">
    <location>
        <begin position="384"/>
        <end position="406"/>
    </location>
</feature>
<feature type="transmembrane region" description="Helical" evidence="5">
    <location>
        <begin position="161"/>
        <end position="180"/>
    </location>
</feature>
<dbReference type="Pfam" id="PF00860">
    <property type="entry name" value="Xan_ur_permease"/>
    <property type="match status" value="1"/>
</dbReference>
<evidence type="ECO:0000256" key="1">
    <source>
        <dbReference type="ARBA" id="ARBA00004141"/>
    </source>
</evidence>
<dbReference type="AlphaFoldDB" id="A0A497ESR7"/>
<gene>
    <name evidence="6" type="ORF">DRJ31_01325</name>
</gene>
<organism evidence="6 7">
    <name type="scientific">Thermoproteota archaeon</name>
    <dbReference type="NCBI Taxonomy" id="2056631"/>
    <lineage>
        <taxon>Archaea</taxon>
        <taxon>Thermoproteota</taxon>
    </lineage>
</organism>
<comment type="caution">
    <text evidence="6">The sequence shown here is derived from an EMBL/GenBank/DDBJ whole genome shotgun (WGS) entry which is preliminary data.</text>
</comment>
<evidence type="ECO:0000313" key="6">
    <source>
        <dbReference type="EMBL" id="RLE50404.1"/>
    </source>
</evidence>
<feature type="transmembrane region" description="Helical" evidence="5">
    <location>
        <begin position="76"/>
        <end position="95"/>
    </location>
</feature>
<keyword evidence="3 5" id="KW-1133">Transmembrane helix</keyword>
<dbReference type="NCBIfam" id="NF037981">
    <property type="entry name" value="NCS2_1"/>
    <property type="match status" value="1"/>
</dbReference>
<dbReference type="EMBL" id="QMQV01000006">
    <property type="protein sequence ID" value="RLE50404.1"/>
    <property type="molecule type" value="Genomic_DNA"/>
</dbReference>
<accession>A0A497ESR7</accession>
<evidence type="ECO:0000256" key="3">
    <source>
        <dbReference type="ARBA" id="ARBA00022989"/>
    </source>
</evidence>
<dbReference type="InterPro" id="IPR006043">
    <property type="entry name" value="NCS2"/>
</dbReference>
<evidence type="ECO:0000256" key="2">
    <source>
        <dbReference type="ARBA" id="ARBA00022692"/>
    </source>
</evidence>
<sequence>MFGATVAAPFLIAQGIGMPTAELGYLISFVYITMGLATILQGTFGCKLPFIMGSSFSYIPPIISVGQVYAPITGNFGMPAISVGLVGSGAVHSLVGFSRLVGTIRKYITPTIVAPTLICIGLALVPYSALLSYQPPGPWLMFLTIAIIIFLTYFTKGFPSYTAVFWGAVIGYIIGFASGVVDLTEFYQAPLFRPPALFPWGYYLDALPILILLFGSLAVIIESTGDVFSLSILTETMTHKWHLNRAIAAEGLGIMGGGLLGGIACTTYSENIGLVGLTGVASRYVTIGAGAIALALGMIPKFGALIAAMPKPVLGGVTFITYGMIAAAGMKQLEIIPMSARNMFIIGTAVTLGLGMPLIINGAYGITSPVGPWLLAHGAWGRALYTLGNTSMAVAAISAAVMDYIIPGSEEERGMAYVKEVLKVQERAPIAF</sequence>
<evidence type="ECO:0000313" key="7">
    <source>
        <dbReference type="Proteomes" id="UP000278475"/>
    </source>
</evidence>
<feature type="transmembrane region" description="Helical" evidence="5">
    <location>
        <begin position="200"/>
        <end position="221"/>
    </location>
</feature>
<dbReference type="GO" id="GO:0016020">
    <property type="term" value="C:membrane"/>
    <property type="evidence" value="ECO:0007669"/>
    <property type="project" value="UniProtKB-SubCell"/>
</dbReference>
<feature type="transmembrane region" description="Helical" evidence="5">
    <location>
        <begin position="136"/>
        <end position="154"/>
    </location>
</feature>